<dbReference type="AlphaFoldDB" id="A0A1M5IMY8"/>
<dbReference type="Pfam" id="PF00254">
    <property type="entry name" value="FKBP_C"/>
    <property type="match status" value="1"/>
</dbReference>
<dbReference type="InterPro" id="IPR036944">
    <property type="entry name" value="PPIase_FKBP_N_sf"/>
</dbReference>
<dbReference type="STRING" id="1302690.BUE76_10295"/>
<dbReference type="FunFam" id="3.10.50.40:FF:000006">
    <property type="entry name" value="Peptidyl-prolyl cis-trans isomerase"/>
    <property type="match status" value="1"/>
</dbReference>
<evidence type="ECO:0000256" key="6">
    <source>
        <dbReference type="RuleBase" id="RU003915"/>
    </source>
</evidence>
<sequence>MKQKLVAALLLSSLAASAQTKKPATAAKPAATKAAVKPAVATAAALRSITDSASYAIGVSVANFYSQQGMSSINSKVVARAIEDVLAKKGTLLSDQQCNQVMMELMTQAQEKKAGAQVEAGKKFLEENKKKPGVQTTASGLQYEVITQGTGTKPTETDTVKVNYVGTLINGQEFDNSYKRGEPISFPLNGVIRGWTEGVQLMSTGSKYRFFIPYQLGYGTNEAGAIPAGSTLIFEVELLEVNGKK</sequence>
<organism evidence="9 10">
    <name type="scientific">Cnuella takakiae</name>
    <dbReference type="NCBI Taxonomy" id="1302690"/>
    <lineage>
        <taxon>Bacteria</taxon>
        <taxon>Pseudomonadati</taxon>
        <taxon>Bacteroidota</taxon>
        <taxon>Chitinophagia</taxon>
        <taxon>Chitinophagales</taxon>
        <taxon>Chitinophagaceae</taxon>
        <taxon>Cnuella</taxon>
    </lineage>
</organism>
<keyword evidence="7" id="KW-0732">Signal</keyword>
<comment type="catalytic activity">
    <reaction evidence="1 5 6">
        <text>[protein]-peptidylproline (omega=180) = [protein]-peptidylproline (omega=0)</text>
        <dbReference type="Rhea" id="RHEA:16237"/>
        <dbReference type="Rhea" id="RHEA-COMP:10747"/>
        <dbReference type="Rhea" id="RHEA-COMP:10748"/>
        <dbReference type="ChEBI" id="CHEBI:83833"/>
        <dbReference type="ChEBI" id="CHEBI:83834"/>
        <dbReference type="EC" id="5.2.1.8"/>
    </reaction>
</comment>
<accession>A0A1M5IMY8</accession>
<gene>
    <name evidence="9" type="ORF">SAMN05444008_12449</name>
</gene>
<dbReference type="PROSITE" id="PS50059">
    <property type="entry name" value="FKBP_PPIASE"/>
    <property type="match status" value="1"/>
</dbReference>
<dbReference type="GO" id="GO:0003755">
    <property type="term" value="F:peptidyl-prolyl cis-trans isomerase activity"/>
    <property type="evidence" value="ECO:0007669"/>
    <property type="project" value="UniProtKB-UniRule"/>
</dbReference>
<keyword evidence="3 5" id="KW-0697">Rotamase</keyword>
<dbReference type="RefSeq" id="WP_073048269.1">
    <property type="nucleotide sequence ID" value="NZ_FQUO01000024.1"/>
</dbReference>
<dbReference type="EC" id="5.2.1.8" evidence="6"/>
<dbReference type="Pfam" id="PF01346">
    <property type="entry name" value="FKBP_N"/>
    <property type="match status" value="1"/>
</dbReference>
<comment type="similarity">
    <text evidence="2 6">Belongs to the FKBP-type PPIase family.</text>
</comment>
<dbReference type="PANTHER" id="PTHR43811:SF19">
    <property type="entry name" value="39 KDA FK506-BINDING NUCLEAR PROTEIN"/>
    <property type="match status" value="1"/>
</dbReference>
<evidence type="ECO:0000256" key="4">
    <source>
        <dbReference type="ARBA" id="ARBA00023235"/>
    </source>
</evidence>
<dbReference type="Gene3D" id="1.10.287.460">
    <property type="entry name" value="Peptidyl-prolyl cis-trans isomerase, FKBP-type, N-terminal domain"/>
    <property type="match status" value="1"/>
</dbReference>
<evidence type="ECO:0000259" key="8">
    <source>
        <dbReference type="PROSITE" id="PS50059"/>
    </source>
</evidence>
<dbReference type="SUPFAM" id="SSF54534">
    <property type="entry name" value="FKBP-like"/>
    <property type="match status" value="1"/>
</dbReference>
<evidence type="ECO:0000256" key="5">
    <source>
        <dbReference type="PROSITE-ProRule" id="PRU00277"/>
    </source>
</evidence>
<name>A0A1M5IMY8_9BACT</name>
<proteinExistence type="inferred from homology"/>
<dbReference type="GO" id="GO:0006457">
    <property type="term" value="P:protein folding"/>
    <property type="evidence" value="ECO:0007669"/>
    <property type="project" value="InterPro"/>
</dbReference>
<dbReference type="Proteomes" id="UP000184368">
    <property type="component" value="Unassembled WGS sequence"/>
</dbReference>
<reference evidence="9 10" key="1">
    <citation type="submission" date="2016-11" db="EMBL/GenBank/DDBJ databases">
        <authorList>
            <person name="Jaros S."/>
            <person name="Januszkiewicz K."/>
            <person name="Wedrychowicz H."/>
        </authorList>
    </citation>
    <scope>NUCLEOTIDE SEQUENCE [LARGE SCALE GENOMIC DNA]</scope>
    <source>
        <strain evidence="9 10">DSM 26897</strain>
    </source>
</reference>
<evidence type="ECO:0000256" key="3">
    <source>
        <dbReference type="ARBA" id="ARBA00023110"/>
    </source>
</evidence>
<dbReference type="InterPro" id="IPR000774">
    <property type="entry name" value="PPIase_FKBP_N"/>
</dbReference>
<feature type="signal peptide" evidence="7">
    <location>
        <begin position="1"/>
        <end position="18"/>
    </location>
</feature>
<dbReference type="EMBL" id="FQUO01000024">
    <property type="protein sequence ID" value="SHG29320.1"/>
    <property type="molecule type" value="Genomic_DNA"/>
</dbReference>
<keyword evidence="10" id="KW-1185">Reference proteome</keyword>
<dbReference type="OrthoDB" id="9814548at2"/>
<evidence type="ECO:0000256" key="2">
    <source>
        <dbReference type="ARBA" id="ARBA00006577"/>
    </source>
</evidence>
<dbReference type="Gene3D" id="3.10.50.40">
    <property type="match status" value="1"/>
</dbReference>
<dbReference type="InterPro" id="IPR046357">
    <property type="entry name" value="PPIase_dom_sf"/>
</dbReference>
<keyword evidence="4 5" id="KW-0413">Isomerase</keyword>
<protein>
    <recommendedName>
        <fullName evidence="6">Peptidyl-prolyl cis-trans isomerase</fullName>
        <ecNumber evidence="6">5.2.1.8</ecNumber>
    </recommendedName>
</protein>
<dbReference type="PANTHER" id="PTHR43811">
    <property type="entry name" value="FKBP-TYPE PEPTIDYL-PROLYL CIS-TRANS ISOMERASE FKPA"/>
    <property type="match status" value="1"/>
</dbReference>
<feature type="domain" description="PPIase FKBP-type" evidence="8">
    <location>
        <begin position="157"/>
        <end position="242"/>
    </location>
</feature>
<evidence type="ECO:0000313" key="9">
    <source>
        <dbReference type="EMBL" id="SHG29320.1"/>
    </source>
</evidence>
<evidence type="ECO:0000256" key="1">
    <source>
        <dbReference type="ARBA" id="ARBA00000971"/>
    </source>
</evidence>
<feature type="chain" id="PRO_5012906292" description="Peptidyl-prolyl cis-trans isomerase" evidence="7">
    <location>
        <begin position="19"/>
        <end position="245"/>
    </location>
</feature>
<evidence type="ECO:0000313" key="10">
    <source>
        <dbReference type="Proteomes" id="UP000184368"/>
    </source>
</evidence>
<dbReference type="InterPro" id="IPR001179">
    <property type="entry name" value="PPIase_FKBP_dom"/>
</dbReference>
<evidence type="ECO:0000256" key="7">
    <source>
        <dbReference type="SAM" id="SignalP"/>
    </source>
</evidence>